<dbReference type="PANTHER" id="PTHR48475:SF2">
    <property type="entry name" value="RIBONUCLEASE H"/>
    <property type="match status" value="1"/>
</dbReference>
<feature type="region of interest" description="Disordered" evidence="1">
    <location>
        <begin position="1"/>
        <end position="77"/>
    </location>
</feature>
<dbReference type="InterPro" id="IPR005162">
    <property type="entry name" value="Retrotrans_gag_dom"/>
</dbReference>
<proteinExistence type="predicted"/>
<keyword evidence="4" id="KW-1185">Reference proteome</keyword>
<dbReference type="SUPFAM" id="SSF53098">
    <property type="entry name" value="Ribonuclease H-like"/>
    <property type="match status" value="1"/>
</dbReference>
<dbReference type="GO" id="GO:0003676">
    <property type="term" value="F:nucleic acid binding"/>
    <property type="evidence" value="ECO:0007669"/>
    <property type="project" value="InterPro"/>
</dbReference>
<dbReference type="Gene3D" id="3.30.420.10">
    <property type="entry name" value="Ribonuclease H-like superfamily/Ribonuclease H"/>
    <property type="match status" value="2"/>
</dbReference>
<organism evidence="3 4">
    <name type="scientific">Rubroshorea leprosula</name>
    <dbReference type="NCBI Taxonomy" id="152421"/>
    <lineage>
        <taxon>Eukaryota</taxon>
        <taxon>Viridiplantae</taxon>
        <taxon>Streptophyta</taxon>
        <taxon>Embryophyta</taxon>
        <taxon>Tracheophyta</taxon>
        <taxon>Spermatophyta</taxon>
        <taxon>Magnoliopsida</taxon>
        <taxon>eudicotyledons</taxon>
        <taxon>Gunneridae</taxon>
        <taxon>Pentapetalae</taxon>
        <taxon>rosids</taxon>
        <taxon>malvids</taxon>
        <taxon>Malvales</taxon>
        <taxon>Dipterocarpaceae</taxon>
        <taxon>Rubroshorea</taxon>
    </lineage>
</organism>
<dbReference type="SUPFAM" id="SSF56672">
    <property type="entry name" value="DNA/RNA polymerases"/>
    <property type="match status" value="1"/>
</dbReference>
<dbReference type="Pfam" id="PF00665">
    <property type="entry name" value="rve"/>
    <property type="match status" value="1"/>
</dbReference>
<dbReference type="Pfam" id="PF03732">
    <property type="entry name" value="Retrotrans_gag"/>
    <property type="match status" value="1"/>
</dbReference>
<reference evidence="3 4" key="1">
    <citation type="journal article" date="2021" name="Commun. Biol.">
        <title>The genome of Shorea leprosula (Dipterocarpaceae) highlights the ecological relevance of drought in aseasonal tropical rainforests.</title>
        <authorList>
            <person name="Ng K.K.S."/>
            <person name="Kobayashi M.J."/>
            <person name="Fawcett J.A."/>
            <person name="Hatakeyama M."/>
            <person name="Paape T."/>
            <person name="Ng C.H."/>
            <person name="Ang C.C."/>
            <person name="Tnah L.H."/>
            <person name="Lee C.T."/>
            <person name="Nishiyama T."/>
            <person name="Sese J."/>
            <person name="O'Brien M.J."/>
            <person name="Copetti D."/>
            <person name="Mohd Noor M.I."/>
            <person name="Ong R.C."/>
            <person name="Putra M."/>
            <person name="Sireger I.Z."/>
            <person name="Indrioko S."/>
            <person name="Kosugi Y."/>
            <person name="Izuno A."/>
            <person name="Isagi Y."/>
            <person name="Lee S.L."/>
            <person name="Shimizu K.K."/>
        </authorList>
    </citation>
    <scope>NUCLEOTIDE SEQUENCE [LARGE SCALE GENOMIC DNA]</scope>
    <source>
        <strain evidence="3">214</strain>
    </source>
</reference>
<sequence>MVNTRSTQHGSLQQGRGRGQFLNGNPASRTAPPPTAQHQHIPSQGALEKNGTREPNSSNSGPPELRPNPEPSQSQHSPRAIPIWIQNAQFKTYDGTKDLDDHLHTFCSVMQAQNASDALMCKIFPSTLRGNARTWYYSLQPSSISSYAELAAFFATKFSSHLLIKKRTFELMWVAQREGESLKNYMNRFNDAVLEIGSFNHGVGLATLIQGLKHERFRNSLTKYASATFDEANERSWKFIQAEEYALSGKPTPSKEIKPLTWRDEGHNKKRFKATQNRGPFLPKVDKPPTITPQPMSKQVTWTPFILPRSQILMQIKNKMELRRPLPMWSSLVSKGRPQAPQEASNRVGVGYQQAPPPLPPPSRIIHMITGALEAGGTSSKQQKLYVREVQHRNRVQKRKFDETNWKNQPITFSSVDFDGVITPHNDPLVTSKYDGPIYSFNNQPVPIEGVLKLNVAFDSGRTYVTPSVRFLVVKMASSFNIVIGRPTLIEIRVVVSQSHLCIKFPTPMGVATLKGNQEVARHCYMTSVTLPWRDKLVTPAPTQSEIPTAQQVMGVELLDYRPDSNARATKQKKWKRLQAIKEEVQKLLQAGFVRRVDYCEWVANPILVKKSNGKWRMCIDYTNLNEACPKDCHPLPSIDKLVEAASGNERLSLLDAYSGYHQVHMAPEDEVKTSFYAGDEIYCYVMMPFGLKNTRATYQKMVTIVFRVQIGRNLEVYVDDIVVKSLKAEDHLTYLVERFDNLRRHSMKLNAAKCVFGVESGKFLGFLVSRRGLEVNPKKIKAIEEMKPPKSIKDVQRLTGRVAALHRFISKAADRCLPFFKVLRSTTQKDKTGKPRKFEWTPKCQTSFDELKAYNSKLNLDQGNRIAIEASLLRQQNFADTRMFRQAHQMGSGIGRVPDHISAEVISLRSSFSSKRAGTGVVLIGPEHLRSEHALKFNFEATNNMAKYEALLLRLRLATELKVGSLQIYSDSQLVVNQVNSLYEVADPVLAKYLALVFELGYPIKAYLQDGTILGDKQEELKLRRKASRYTLLDGILYKRSYSLPLLRCLTPYKEEYALREVHEGICGSHVGARTLAYKGLDLLGPFVKGIGGMTHLIVAVDYFTKWVEAQPLSSLTSRKIEDFVFSSIICRYSIPNQIVTDNGPQFNCTSFRDFCSSYGIKLLFTLVYHPETNGMVESVNKAILEGIKPRLDQLKAKWADELNNVLWAYRTTIRTATGETPYHLAFGTEAVILVELGVLSLRVSHFDPTRNDLLLRKDLDLLDEVREHARLRTIPYKQKIANFYNKRVLPRSFKIGDLVLKKAGLIGFKTRFGKLAPNWEGLYVVAEVPHPDTYVLQDAEGKRIPRVWNVNNIKKFYS</sequence>
<dbReference type="InterPro" id="IPR000477">
    <property type="entry name" value="RT_dom"/>
</dbReference>
<dbReference type="InterPro" id="IPR036397">
    <property type="entry name" value="RNaseH_sf"/>
</dbReference>
<evidence type="ECO:0000259" key="2">
    <source>
        <dbReference type="PROSITE" id="PS50994"/>
    </source>
</evidence>
<evidence type="ECO:0000256" key="1">
    <source>
        <dbReference type="SAM" id="MobiDB-lite"/>
    </source>
</evidence>
<dbReference type="InterPro" id="IPR001584">
    <property type="entry name" value="Integrase_cat-core"/>
</dbReference>
<comment type="caution">
    <text evidence="3">The sequence shown here is derived from an EMBL/GenBank/DDBJ whole genome shotgun (WGS) entry which is preliminary data.</text>
</comment>
<dbReference type="InterPro" id="IPR012337">
    <property type="entry name" value="RNaseH-like_sf"/>
</dbReference>
<dbReference type="InterPro" id="IPR002156">
    <property type="entry name" value="RNaseH_domain"/>
</dbReference>
<dbReference type="Pfam" id="PF13456">
    <property type="entry name" value="RVT_3"/>
    <property type="match status" value="1"/>
</dbReference>
<protein>
    <recommendedName>
        <fullName evidence="2">Integrase catalytic domain-containing protein</fullName>
    </recommendedName>
</protein>
<dbReference type="EMBL" id="BPVZ01000047">
    <property type="protein sequence ID" value="GKV17079.1"/>
    <property type="molecule type" value="Genomic_DNA"/>
</dbReference>
<evidence type="ECO:0000313" key="4">
    <source>
        <dbReference type="Proteomes" id="UP001054252"/>
    </source>
</evidence>
<gene>
    <name evidence="3" type="ORF">SLEP1_g27630</name>
</gene>
<dbReference type="GO" id="GO:0004523">
    <property type="term" value="F:RNA-DNA hybrid ribonuclease activity"/>
    <property type="evidence" value="ECO:0007669"/>
    <property type="project" value="InterPro"/>
</dbReference>
<accession>A0AAV5JQY8</accession>
<dbReference type="CDD" id="cd01647">
    <property type="entry name" value="RT_LTR"/>
    <property type="match status" value="1"/>
</dbReference>
<dbReference type="Gene3D" id="3.30.70.270">
    <property type="match status" value="2"/>
</dbReference>
<feature type="domain" description="Integrase catalytic" evidence="2">
    <location>
        <begin position="1072"/>
        <end position="1231"/>
    </location>
</feature>
<dbReference type="PANTHER" id="PTHR48475">
    <property type="entry name" value="RIBONUCLEASE H"/>
    <property type="match status" value="1"/>
</dbReference>
<dbReference type="GO" id="GO:0015074">
    <property type="term" value="P:DNA integration"/>
    <property type="evidence" value="ECO:0007669"/>
    <property type="project" value="InterPro"/>
</dbReference>
<feature type="compositionally biased region" description="Polar residues" evidence="1">
    <location>
        <begin position="1"/>
        <end position="14"/>
    </location>
</feature>
<dbReference type="Gene3D" id="3.10.10.10">
    <property type="entry name" value="HIV Type 1 Reverse Transcriptase, subunit A, domain 1"/>
    <property type="match status" value="1"/>
</dbReference>
<dbReference type="InterPro" id="IPR043128">
    <property type="entry name" value="Rev_trsase/Diguanyl_cyclase"/>
</dbReference>
<dbReference type="Proteomes" id="UP001054252">
    <property type="component" value="Unassembled WGS sequence"/>
</dbReference>
<dbReference type="PROSITE" id="PS50994">
    <property type="entry name" value="INTEGRASE"/>
    <property type="match status" value="1"/>
</dbReference>
<dbReference type="Pfam" id="PF00078">
    <property type="entry name" value="RVT_1"/>
    <property type="match status" value="1"/>
</dbReference>
<name>A0AAV5JQY8_9ROSI</name>
<dbReference type="InterPro" id="IPR043502">
    <property type="entry name" value="DNA/RNA_pol_sf"/>
</dbReference>
<evidence type="ECO:0000313" key="3">
    <source>
        <dbReference type="EMBL" id="GKV17079.1"/>
    </source>
</evidence>